<dbReference type="EMBL" id="FOYM01000019">
    <property type="protein sequence ID" value="SFR09825.1"/>
    <property type="molecule type" value="Genomic_DNA"/>
</dbReference>
<dbReference type="SUPFAM" id="SSF52172">
    <property type="entry name" value="CheY-like"/>
    <property type="match status" value="2"/>
</dbReference>
<comment type="function">
    <text evidence="2">May play the central regulatory role in sporulation. It may be an element of the effector pathway responsible for the activation of sporulation genes in response to nutritional stress. Spo0A may act in concert with spo0H (a sigma factor) to control the expression of some genes that are critical to the sporulation process.</text>
</comment>
<reference evidence="7" key="1">
    <citation type="submission" date="2016-10" db="EMBL/GenBank/DDBJ databases">
        <authorList>
            <person name="Varghese N."/>
            <person name="Submissions S."/>
        </authorList>
    </citation>
    <scope>NUCLEOTIDE SEQUENCE [LARGE SCALE GENOMIC DNA]</scope>
    <source>
        <strain evidence="7">DSM 3669</strain>
    </source>
</reference>
<dbReference type="OrthoDB" id="9783388at2"/>
<feature type="domain" description="GGDEF" evidence="5">
    <location>
        <begin position="301"/>
        <end position="434"/>
    </location>
</feature>
<keyword evidence="7" id="KW-1185">Reference proteome</keyword>
<dbReference type="GO" id="GO:0052621">
    <property type="term" value="F:diguanylate cyclase activity"/>
    <property type="evidence" value="ECO:0007669"/>
    <property type="project" value="TreeGrafter"/>
</dbReference>
<dbReference type="InterPro" id="IPR050469">
    <property type="entry name" value="Diguanylate_Cyclase"/>
</dbReference>
<dbReference type="SMART" id="SM00448">
    <property type="entry name" value="REC"/>
    <property type="match status" value="1"/>
</dbReference>
<dbReference type="GO" id="GO:0043709">
    <property type="term" value="P:cell adhesion involved in single-species biofilm formation"/>
    <property type="evidence" value="ECO:0007669"/>
    <property type="project" value="TreeGrafter"/>
</dbReference>
<evidence type="ECO:0000313" key="6">
    <source>
        <dbReference type="EMBL" id="SFR09825.1"/>
    </source>
</evidence>
<dbReference type="PANTHER" id="PTHR45138:SF9">
    <property type="entry name" value="DIGUANYLATE CYCLASE DGCM-RELATED"/>
    <property type="match status" value="1"/>
</dbReference>
<dbReference type="CDD" id="cd01949">
    <property type="entry name" value="GGDEF"/>
    <property type="match status" value="1"/>
</dbReference>
<dbReference type="GO" id="GO:0005886">
    <property type="term" value="C:plasma membrane"/>
    <property type="evidence" value="ECO:0007669"/>
    <property type="project" value="TreeGrafter"/>
</dbReference>
<dbReference type="Pfam" id="PF00990">
    <property type="entry name" value="GGDEF"/>
    <property type="match status" value="1"/>
</dbReference>
<dbReference type="FunFam" id="3.30.70.270:FF:000001">
    <property type="entry name" value="Diguanylate cyclase domain protein"/>
    <property type="match status" value="1"/>
</dbReference>
<dbReference type="InterPro" id="IPR043128">
    <property type="entry name" value="Rev_trsase/Diguanyl_cyclase"/>
</dbReference>
<evidence type="ECO:0000256" key="2">
    <source>
        <dbReference type="ARBA" id="ARBA00024867"/>
    </source>
</evidence>
<evidence type="ECO:0000256" key="1">
    <source>
        <dbReference type="ARBA" id="ARBA00018672"/>
    </source>
</evidence>
<evidence type="ECO:0000259" key="4">
    <source>
        <dbReference type="PROSITE" id="PS50110"/>
    </source>
</evidence>
<evidence type="ECO:0000313" key="7">
    <source>
        <dbReference type="Proteomes" id="UP000199584"/>
    </source>
</evidence>
<dbReference type="SMART" id="SM00267">
    <property type="entry name" value="GGDEF"/>
    <property type="match status" value="1"/>
</dbReference>
<dbReference type="Gene3D" id="3.30.70.270">
    <property type="match status" value="1"/>
</dbReference>
<dbReference type="GO" id="GO:1902201">
    <property type="term" value="P:negative regulation of bacterial-type flagellum-dependent cell motility"/>
    <property type="evidence" value="ECO:0007669"/>
    <property type="project" value="TreeGrafter"/>
</dbReference>
<dbReference type="AlphaFoldDB" id="A0A1I6DWK6"/>
<dbReference type="Gene3D" id="3.40.50.2300">
    <property type="match status" value="1"/>
</dbReference>
<dbReference type="SUPFAM" id="SSF55073">
    <property type="entry name" value="Nucleotide cyclase"/>
    <property type="match status" value="1"/>
</dbReference>
<protein>
    <recommendedName>
        <fullName evidence="1">Stage 0 sporulation protein A homolog</fullName>
    </recommendedName>
</protein>
<dbReference type="Proteomes" id="UP000199584">
    <property type="component" value="Unassembled WGS sequence"/>
</dbReference>
<dbReference type="PROSITE" id="PS50887">
    <property type="entry name" value="GGDEF"/>
    <property type="match status" value="1"/>
</dbReference>
<dbReference type="InterPro" id="IPR011006">
    <property type="entry name" value="CheY-like_superfamily"/>
</dbReference>
<accession>A0A1I6DWK6</accession>
<name>A0A1I6DWK6_9FIRM</name>
<dbReference type="PANTHER" id="PTHR45138">
    <property type="entry name" value="REGULATORY COMPONENTS OF SENSORY TRANSDUCTION SYSTEM"/>
    <property type="match status" value="1"/>
</dbReference>
<dbReference type="PROSITE" id="PS50110">
    <property type="entry name" value="RESPONSE_REGULATORY"/>
    <property type="match status" value="1"/>
</dbReference>
<dbReference type="InterPro" id="IPR000160">
    <property type="entry name" value="GGDEF_dom"/>
</dbReference>
<keyword evidence="3" id="KW-0597">Phosphoprotein</keyword>
<evidence type="ECO:0000256" key="3">
    <source>
        <dbReference type="PROSITE-ProRule" id="PRU00169"/>
    </source>
</evidence>
<dbReference type="STRING" id="39060.SAMN05660706_11970"/>
<dbReference type="Pfam" id="PF00072">
    <property type="entry name" value="Response_reg"/>
    <property type="match status" value="1"/>
</dbReference>
<evidence type="ECO:0000259" key="5">
    <source>
        <dbReference type="PROSITE" id="PS50887"/>
    </source>
</evidence>
<organism evidence="6 7">
    <name type="scientific">Desulfoscipio geothermicus DSM 3669</name>
    <dbReference type="NCBI Taxonomy" id="1121426"/>
    <lineage>
        <taxon>Bacteria</taxon>
        <taxon>Bacillati</taxon>
        <taxon>Bacillota</taxon>
        <taxon>Clostridia</taxon>
        <taxon>Eubacteriales</taxon>
        <taxon>Desulfallaceae</taxon>
        <taxon>Desulfoscipio</taxon>
    </lineage>
</organism>
<dbReference type="InterPro" id="IPR029787">
    <property type="entry name" value="Nucleotide_cyclase"/>
</dbReference>
<dbReference type="InterPro" id="IPR001789">
    <property type="entry name" value="Sig_transdc_resp-reg_receiver"/>
</dbReference>
<gene>
    <name evidence="6" type="ORF">SAMN05660706_11970</name>
</gene>
<dbReference type="NCBIfam" id="TIGR00254">
    <property type="entry name" value="GGDEF"/>
    <property type="match status" value="1"/>
</dbReference>
<sequence length="434" mass="48154">MSLSNVIALYSTDKNTISAVATAIDYNLVVLQITGNLNALGLSMSKLPPDALIIDVPDDPMQLKDLSRFFESVSPVTPVLLLTSGHTNNKSSLATLQFLYAFNIKKPFAPAQLYNTIQSLLTAVKTTRHEQKTISGQREKPLVLVVEDSPLQMNILLRYLEGQDMEVITAMDGLQALKTATERIPDLVLLDVVLPGMDGFEVCRRIKASPTTSEVLVIIVTTLSSREDKLKCLQNGADEFLTKPIDRQELLLKTSSLLKRKYQLAALANQVIKDPLTGLYNRRYMESMLEKELLDAQRDNTPLSLVMLDVDYFKIYNDTNGHPAGDEVLASIGKILTDLLRQCDTIIRYGGEEFLVILPQTGPDGASQVAEKIRRSIEEFPFPHRESQPGGKVTVSLGVASFPDHSFNVAELVELADKALYRAKREGRNCFRTA</sequence>
<proteinExistence type="predicted"/>
<feature type="domain" description="Response regulatory" evidence="4">
    <location>
        <begin position="142"/>
        <end position="258"/>
    </location>
</feature>
<dbReference type="GO" id="GO:0000160">
    <property type="term" value="P:phosphorelay signal transduction system"/>
    <property type="evidence" value="ECO:0007669"/>
    <property type="project" value="InterPro"/>
</dbReference>
<dbReference type="RefSeq" id="WP_092484557.1">
    <property type="nucleotide sequence ID" value="NZ_FOYM01000019.1"/>
</dbReference>
<feature type="modified residue" description="4-aspartylphosphate" evidence="3">
    <location>
        <position position="191"/>
    </location>
</feature>